<dbReference type="AlphaFoldDB" id="A0A8H2W575"/>
<sequence>MHLSTIVSLVLSFAALSIASPYPHQVPETVENIERGLVYNPRSSGHRTNSNNVIIITKTKEEQLTEVSRGREIQLTKLVQERLVIIDQTQVARDNVRRNHFRNLNSQRNTVIIVVTQIIDARDTSSKNIRYMTHQVQADNQARDTQFVMVHQAQQMTINGASQTGSLPQGTSFPASSSVETYDSNAAPSVSNVSQILPVNAEAPSFAGVKQFKDPAMIIEENQMAIVNFASARGN</sequence>
<organism evidence="3 4">
    <name type="scientific">Sclerotinia trifoliorum</name>
    <dbReference type="NCBI Taxonomy" id="28548"/>
    <lineage>
        <taxon>Eukaryota</taxon>
        <taxon>Fungi</taxon>
        <taxon>Dikarya</taxon>
        <taxon>Ascomycota</taxon>
        <taxon>Pezizomycotina</taxon>
        <taxon>Leotiomycetes</taxon>
        <taxon>Helotiales</taxon>
        <taxon>Sclerotiniaceae</taxon>
        <taxon>Sclerotinia</taxon>
    </lineage>
</organism>
<reference evidence="3" key="1">
    <citation type="submission" date="2020-10" db="EMBL/GenBank/DDBJ databases">
        <authorList>
            <person name="Kusch S."/>
        </authorList>
    </citation>
    <scope>NUCLEOTIDE SEQUENCE</scope>
    <source>
        <strain evidence="3">SwB9</strain>
    </source>
</reference>
<keyword evidence="4" id="KW-1185">Reference proteome</keyword>
<dbReference type="Proteomes" id="UP000624404">
    <property type="component" value="Unassembled WGS sequence"/>
</dbReference>
<feature type="chain" id="PRO_5034392926" evidence="2">
    <location>
        <begin position="20"/>
        <end position="235"/>
    </location>
</feature>
<dbReference type="EMBL" id="CAJHIA010000037">
    <property type="protein sequence ID" value="CAD6456679.1"/>
    <property type="molecule type" value="Genomic_DNA"/>
</dbReference>
<accession>A0A8H2W575</accession>
<proteinExistence type="predicted"/>
<comment type="caution">
    <text evidence="3">The sequence shown here is derived from an EMBL/GenBank/DDBJ whole genome shotgun (WGS) entry which is preliminary data.</text>
</comment>
<feature type="signal peptide" evidence="2">
    <location>
        <begin position="1"/>
        <end position="19"/>
    </location>
</feature>
<protein>
    <submittedName>
        <fullName evidence="3">481defd4-39be-429f-ad54-3e8100e86446</fullName>
    </submittedName>
</protein>
<gene>
    <name evidence="3" type="ORF">SCLTRI_LOCUS10498</name>
</gene>
<evidence type="ECO:0000256" key="2">
    <source>
        <dbReference type="SAM" id="SignalP"/>
    </source>
</evidence>
<dbReference type="OrthoDB" id="4851124at2759"/>
<name>A0A8H2W575_9HELO</name>
<evidence type="ECO:0000256" key="1">
    <source>
        <dbReference type="SAM" id="MobiDB-lite"/>
    </source>
</evidence>
<feature type="region of interest" description="Disordered" evidence="1">
    <location>
        <begin position="161"/>
        <end position="180"/>
    </location>
</feature>
<keyword evidence="2" id="KW-0732">Signal</keyword>
<evidence type="ECO:0000313" key="3">
    <source>
        <dbReference type="EMBL" id="CAD6456679.1"/>
    </source>
</evidence>
<evidence type="ECO:0000313" key="4">
    <source>
        <dbReference type="Proteomes" id="UP000624404"/>
    </source>
</evidence>